<evidence type="ECO:0000313" key="2">
    <source>
        <dbReference type="EMBL" id="GME75209.1"/>
    </source>
</evidence>
<protein>
    <submittedName>
        <fullName evidence="2">Unnamed protein product</fullName>
    </submittedName>
</protein>
<dbReference type="Proteomes" id="UP001165063">
    <property type="component" value="Unassembled WGS sequence"/>
</dbReference>
<feature type="compositionally biased region" description="Polar residues" evidence="1">
    <location>
        <begin position="98"/>
        <end position="111"/>
    </location>
</feature>
<gene>
    <name evidence="2" type="ORF">Amon01_000957100</name>
</gene>
<organism evidence="2 3">
    <name type="scientific">Ambrosiozyma monospora</name>
    <name type="common">Yeast</name>
    <name type="synonym">Endomycopsis monosporus</name>
    <dbReference type="NCBI Taxonomy" id="43982"/>
    <lineage>
        <taxon>Eukaryota</taxon>
        <taxon>Fungi</taxon>
        <taxon>Dikarya</taxon>
        <taxon>Ascomycota</taxon>
        <taxon>Saccharomycotina</taxon>
        <taxon>Pichiomycetes</taxon>
        <taxon>Pichiales</taxon>
        <taxon>Pichiaceae</taxon>
        <taxon>Ambrosiozyma</taxon>
    </lineage>
</organism>
<dbReference type="EMBL" id="BSXU01011538">
    <property type="protein sequence ID" value="GME75209.1"/>
    <property type="molecule type" value="Genomic_DNA"/>
</dbReference>
<feature type="region of interest" description="Disordered" evidence="1">
    <location>
        <begin position="1"/>
        <end position="50"/>
    </location>
</feature>
<evidence type="ECO:0000256" key="1">
    <source>
        <dbReference type="SAM" id="MobiDB-lite"/>
    </source>
</evidence>
<reference evidence="2" key="1">
    <citation type="submission" date="2023-04" db="EMBL/GenBank/DDBJ databases">
        <title>Ambrosiozyma monospora NBRC 1965.</title>
        <authorList>
            <person name="Ichikawa N."/>
            <person name="Sato H."/>
            <person name="Tonouchi N."/>
        </authorList>
    </citation>
    <scope>NUCLEOTIDE SEQUENCE</scope>
    <source>
        <strain evidence="2">NBRC 1965</strain>
    </source>
</reference>
<proteinExistence type="predicted"/>
<comment type="caution">
    <text evidence="2">The sequence shown here is derived from an EMBL/GenBank/DDBJ whole genome shotgun (WGS) entry which is preliminary data.</text>
</comment>
<feature type="compositionally biased region" description="Low complexity" evidence="1">
    <location>
        <begin position="1"/>
        <end position="37"/>
    </location>
</feature>
<sequence length="111" mass="12064">MNNLGGSFHSSRSASSSGHGQRSTSSLDSNNNNNNNNPHNRFNTQAYNLNMANSPTVANLNGFVNSNDLMEASTPLSSQAEECESEFETPQHPVSLDPQLQRQRPSNETAI</sequence>
<name>A0A9W6T569_AMBMO</name>
<feature type="compositionally biased region" description="Polar residues" evidence="1">
    <location>
        <begin position="38"/>
        <end position="50"/>
    </location>
</feature>
<evidence type="ECO:0000313" key="3">
    <source>
        <dbReference type="Proteomes" id="UP001165063"/>
    </source>
</evidence>
<feature type="region of interest" description="Disordered" evidence="1">
    <location>
        <begin position="71"/>
        <end position="111"/>
    </location>
</feature>
<dbReference type="AlphaFoldDB" id="A0A9W6T569"/>
<feature type="compositionally biased region" description="Polar residues" evidence="1">
    <location>
        <begin position="71"/>
        <end position="80"/>
    </location>
</feature>
<keyword evidence="3" id="KW-1185">Reference proteome</keyword>
<accession>A0A9W6T569</accession>